<accession>A0AAP0KS61</accession>
<dbReference type="AlphaFoldDB" id="A0AAP0KS61"/>
<sequence length="92" mass="10619">MLKYSGNLSFEFCKFDFISAYPPAQGLLSGALRKPIGDHISLNVCNGSPFMLMTLLKSWFSEDQVIHHVSYRPLFMLRNLWTSLRHIEVGLW</sequence>
<reference evidence="1 2" key="1">
    <citation type="submission" date="2024-01" db="EMBL/GenBank/DDBJ databases">
        <title>Genome assemblies of Stephania.</title>
        <authorList>
            <person name="Yang L."/>
        </authorList>
    </citation>
    <scope>NUCLEOTIDE SEQUENCE [LARGE SCALE GENOMIC DNA]</scope>
    <source>
        <strain evidence="1">JXDWG</strain>
        <tissue evidence="1">Leaf</tissue>
    </source>
</reference>
<gene>
    <name evidence="1" type="ORF">Scep_003463</name>
</gene>
<dbReference type="EMBL" id="JBBNAG010000002">
    <property type="protein sequence ID" value="KAK9156889.1"/>
    <property type="molecule type" value="Genomic_DNA"/>
</dbReference>
<organism evidence="1 2">
    <name type="scientific">Stephania cephalantha</name>
    <dbReference type="NCBI Taxonomy" id="152367"/>
    <lineage>
        <taxon>Eukaryota</taxon>
        <taxon>Viridiplantae</taxon>
        <taxon>Streptophyta</taxon>
        <taxon>Embryophyta</taxon>
        <taxon>Tracheophyta</taxon>
        <taxon>Spermatophyta</taxon>
        <taxon>Magnoliopsida</taxon>
        <taxon>Ranunculales</taxon>
        <taxon>Menispermaceae</taxon>
        <taxon>Menispermoideae</taxon>
        <taxon>Cissampelideae</taxon>
        <taxon>Stephania</taxon>
    </lineage>
</organism>
<name>A0AAP0KS61_9MAGN</name>
<keyword evidence="2" id="KW-1185">Reference proteome</keyword>
<protein>
    <submittedName>
        <fullName evidence="1">Uncharacterized protein</fullName>
    </submittedName>
</protein>
<dbReference type="Proteomes" id="UP001419268">
    <property type="component" value="Unassembled WGS sequence"/>
</dbReference>
<comment type="caution">
    <text evidence="1">The sequence shown here is derived from an EMBL/GenBank/DDBJ whole genome shotgun (WGS) entry which is preliminary data.</text>
</comment>
<evidence type="ECO:0000313" key="1">
    <source>
        <dbReference type="EMBL" id="KAK9156889.1"/>
    </source>
</evidence>
<proteinExistence type="predicted"/>
<evidence type="ECO:0000313" key="2">
    <source>
        <dbReference type="Proteomes" id="UP001419268"/>
    </source>
</evidence>